<evidence type="ECO:0000313" key="2">
    <source>
        <dbReference type="EMBL" id="CAA9340773.1"/>
    </source>
</evidence>
<organism evidence="2">
    <name type="scientific">uncultured Microvirga sp</name>
    <dbReference type="NCBI Taxonomy" id="412392"/>
    <lineage>
        <taxon>Bacteria</taxon>
        <taxon>Pseudomonadati</taxon>
        <taxon>Pseudomonadota</taxon>
        <taxon>Alphaproteobacteria</taxon>
        <taxon>Hyphomicrobiales</taxon>
        <taxon>Methylobacteriaceae</taxon>
        <taxon>Microvirga</taxon>
        <taxon>environmental samples</taxon>
    </lineage>
</organism>
<dbReference type="EMBL" id="CADCUC010000381">
    <property type="protein sequence ID" value="CAA9340773.1"/>
    <property type="molecule type" value="Genomic_DNA"/>
</dbReference>
<dbReference type="Gene3D" id="3.30.420.180">
    <property type="entry name" value="CobE/GbiG C-terminal domain"/>
    <property type="match status" value="1"/>
</dbReference>
<dbReference type="PANTHER" id="PTHR37477:SF1">
    <property type="entry name" value="COBALT-PRECORRIN-5A HYDROLASE"/>
    <property type="match status" value="1"/>
</dbReference>
<dbReference type="InterPro" id="IPR036518">
    <property type="entry name" value="CobE/GbiG_C_sf"/>
</dbReference>
<evidence type="ECO:0000259" key="1">
    <source>
        <dbReference type="Pfam" id="PF01890"/>
    </source>
</evidence>
<accession>A0A6J4LXG4</accession>
<feature type="domain" description="CobE/GbiG C-terminal" evidence="1">
    <location>
        <begin position="2"/>
        <end position="122"/>
    </location>
</feature>
<dbReference type="AlphaFoldDB" id="A0A6J4LXG4"/>
<proteinExistence type="predicted"/>
<dbReference type="InterPro" id="IPR002750">
    <property type="entry name" value="CobE/GbiG_C"/>
</dbReference>
<reference evidence="2" key="1">
    <citation type="submission" date="2020-02" db="EMBL/GenBank/DDBJ databases">
        <authorList>
            <person name="Meier V. D."/>
        </authorList>
    </citation>
    <scope>NUCLEOTIDE SEQUENCE</scope>
    <source>
        <strain evidence="2">AVDCRST_MAG90</strain>
    </source>
</reference>
<dbReference type="SUPFAM" id="SSF159664">
    <property type="entry name" value="CobE/GbiG C-terminal domain-like"/>
    <property type="match status" value="1"/>
</dbReference>
<sequence length="127" mass="13062">MIVAGVGFRRGVQADEILSLVARALREVSLPAEALSRLATATARAMEPGFVEAARRLEVPAWAVDPEALAATAPWLRTESERVRALHGVGSVAEAAALACAGQAAELLAPRIASARATCAIARGPGP</sequence>
<name>A0A6J4LXG4_9HYPH</name>
<dbReference type="Pfam" id="PF01890">
    <property type="entry name" value="CbiG_C"/>
    <property type="match status" value="1"/>
</dbReference>
<gene>
    <name evidence="2" type="ORF">AVDCRST_MAG90-1946</name>
</gene>
<dbReference type="GO" id="GO:0009236">
    <property type="term" value="P:cobalamin biosynthetic process"/>
    <property type="evidence" value="ECO:0007669"/>
    <property type="project" value="InterPro"/>
</dbReference>
<dbReference type="InterPro" id="IPR052553">
    <property type="entry name" value="CbiG_hydrolase"/>
</dbReference>
<dbReference type="PANTHER" id="PTHR37477">
    <property type="entry name" value="COBALT-PRECORRIN-5A HYDROLASE"/>
    <property type="match status" value="1"/>
</dbReference>
<protein>
    <recommendedName>
        <fullName evidence="1">CobE/GbiG C-terminal domain-containing protein</fullName>
    </recommendedName>
</protein>